<dbReference type="eggNOG" id="COG3505">
    <property type="taxonomic scope" value="Bacteria"/>
</dbReference>
<dbReference type="PANTHER" id="PTHR37937:SF1">
    <property type="entry name" value="CONJUGATIVE TRANSFER: DNA TRANSPORT"/>
    <property type="match status" value="1"/>
</dbReference>
<dbReference type="HOGENOM" id="CLU_500410_0_0_6"/>
<keyword evidence="8" id="KW-1185">Reference proteome</keyword>
<dbReference type="OrthoDB" id="9759295at2"/>
<dbReference type="Gene3D" id="3.40.50.300">
    <property type="entry name" value="P-loop containing nucleotide triphosphate hydrolases"/>
    <property type="match status" value="1"/>
</dbReference>
<protein>
    <submittedName>
        <fullName evidence="7">TraG/TraD family</fullName>
    </submittedName>
</protein>
<evidence type="ECO:0000256" key="5">
    <source>
        <dbReference type="ARBA" id="ARBA00022989"/>
    </source>
</evidence>
<dbReference type="KEGG" id="cja:CJA_1233"/>
<dbReference type="Pfam" id="PF02534">
    <property type="entry name" value="T4SS-DNA_transf"/>
    <property type="match status" value="2"/>
</dbReference>
<organism evidence="7 8">
    <name type="scientific">Cellvibrio japonicus (strain Ueda107)</name>
    <name type="common">Pseudomonas fluorescens subsp. cellulosa</name>
    <dbReference type="NCBI Taxonomy" id="498211"/>
    <lineage>
        <taxon>Bacteria</taxon>
        <taxon>Pseudomonadati</taxon>
        <taxon>Pseudomonadota</taxon>
        <taxon>Gammaproteobacteria</taxon>
        <taxon>Cellvibrionales</taxon>
        <taxon>Cellvibrionaceae</taxon>
        <taxon>Cellvibrio</taxon>
    </lineage>
</organism>
<sequence>MKDFYEDYRFGSADWATWHEAYECGLFDNPGPVLGYMDGKLLMLDGDAPMITIGGAGSGKLRDLLAYSLCGIQHENYGWLAPPRLLVNDPRGELAAISVHNQVRFGKAAYCINPFGLHGLPQHRLNPWDLIDPASPTFHADLTLLVNDLIPLSGSSNAEYFEIRGRQWCEALAQDYAVTFGTVTLLALYDMVNAVEDPDAWPVLYDRMAASPSMDVRRTATEIQNKRKKVPKEYSAIMGELFKYLGFLNDPTIRDTLSGSDFSLEVLCQRDCNVYLMIPAEYIHQLAPMLRAIIGAAMLYKQRNPSAPRVLFLVDEAATLGRFESLLRGYTYGRGMGIRVWSIWQDIGQISRNYGRDALSGFIGSSQMRQFFGVRDLDTARMVSAMLGSQTLEYDQELDQMRAQVAQAQIISELFSGGDPFAAGMNYSYQAQAAIHRVKQARLLMTPDEVLNMPEDKQVIFISGKNLMPIHADKVRYFTNPDMAGAFMPNPYHPPVDSVQVMTEAGAKRRPVITERVPAEFAHYPQYESGNWSFIKGYRPANNKPPHKRRKWKDFIVPGPW</sequence>
<dbReference type="InterPro" id="IPR051539">
    <property type="entry name" value="T4SS-coupling_protein"/>
</dbReference>
<name>B3PCB8_CELJU</name>
<keyword evidence="6" id="KW-0472">Membrane</keyword>
<gene>
    <name evidence="7" type="ordered locus">CJA_1233</name>
</gene>
<dbReference type="PANTHER" id="PTHR37937">
    <property type="entry name" value="CONJUGATIVE TRANSFER: DNA TRANSPORT"/>
    <property type="match status" value="1"/>
</dbReference>
<dbReference type="InterPro" id="IPR027417">
    <property type="entry name" value="P-loop_NTPase"/>
</dbReference>
<reference evidence="7 8" key="1">
    <citation type="journal article" date="2008" name="J. Bacteriol.">
        <title>Insights into plant cell wall degradation from the genome sequence of the soil bacterium Cellvibrio japonicus.</title>
        <authorList>
            <person name="Deboy R.T."/>
            <person name="Mongodin E.F."/>
            <person name="Fouts D.E."/>
            <person name="Tailford L.E."/>
            <person name="Khouri H."/>
            <person name="Emerson J.B."/>
            <person name="Mohamoud Y."/>
            <person name="Watkins K."/>
            <person name="Henrissat B."/>
            <person name="Gilbert H.J."/>
            <person name="Nelson K.E."/>
        </authorList>
    </citation>
    <scope>NUCLEOTIDE SEQUENCE [LARGE SCALE GENOMIC DNA]</scope>
    <source>
        <strain evidence="7 8">Ueda107</strain>
    </source>
</reference>
<keyword evidence="4" id="KW-0812">Transmembrane</keyword>
<dbReference type="AlphaFoldDB" id="B3PCB8"/>
<evidence type="ECO:0000256" key="2">
    <source>
        <dbReference type="ARBA" id="ARBA00008806"/>
    </source>
</evidence>
<comment type="similarity">
    <text evidence="2">Belongs to the VirD4/TraG family.</text>
</comment>
<accession>B3PCB8</accession>
<evidence type="ECO:0000256" key="1">
    <source>
        <dbReference type="ARBA" id="ARBA00004651"/>
    </source>
</evidence>
<keyword evidence="3" id="KW-1003">Cell membrane</keyword>
<proteinExistence type="inferred from homology"/>
<evidence type="ECO:0000256" key="4">
    <source>
        <dbReference type="ARBA" id="ARBA00022692"/>
    </source>
</evidence>
<evidence type="ECO:0000256" key="3">
    <source>
        <dbReference type="ARBA" id="ARBA00022475"/>
    </source>
</evidence>
<evidence type="ECO:0000313" key="7">
    <source>
        <dbReference type="EMBL" id="ACE83405.1"/>
    </source>
</evidence>
<dbReference type="CDD" id="cd01127">
    <property type="entry name" value="TrwB_TraG_TraD_VirD4"/>
    <property type="match status" value="1"/>
</dbReference>
<evidence type="ECO:0000313" key="8">
    <source>
        <dbReference type="Proteomes" id="UP000001036"/>
    </source>
</evidence>
<dbReference type="EMBL" id="CP000934">
    <property type="protein sequence ID" value="ACE83405.1"/>
    <property type="molecule type" value="Genomic_DNA"/>
</dbReference>
<dbReference type="GO" id="GO:0005886">
    <property type="term" value="C:plasma membrane"/>
    <property type="evidence" value="ECO:0007669"/>
    <property type="project" value="UniProtKB-SubCell"/>
</dbReference>
<keyword evidence="5" id="KW-1133">Transmembrane helix</keyword>
<comment type="subcellular location">
    <subcellularLocation>
        <location evidence="1">Cell membrane</location>
        <topology evidence="1">Multi-pass membrane protein</topology>
    </subcellularLocation>
</comment>
<dbReference type="SUPFAM" id="SSF52540">
    <property type="entry name" value="P-loop containing nucleoside triphosphate hydrolases"/>
    <property type="match status" value="1"/>
</dbReference>
<evidence type="ECO:0000256" key="6">
    <source>
        <dbReference type="ARBA" id="ARBA00023136"/>
    </source>
</evidence>
<dbReference type="InterPro" id="IPR003688">
    <property type="entry name" value="TraG/VirD4"/>
</dbReference>
<dbReference type="STRING" id="498211.CJA_1233"/>
<dbReference type="RefSeq" id="WP_012486877.1">
    <property type="nucleotide sequence ID" value="NC_010995.1"/>
</dbReference>
<dbReference type="Proteomes" id="UP000001036">
    <property type="component" value="Chromosome"/>
</dbReference>